<protein>
    <recommendedName>
        <fullName evidence="4">SipW-cognate class signal peptide</fullName>
    </recommendedName>
</protein>
<evidence type="ECO:0000256" key="1">
    <source>
        <dbReference type="SAM" id="SignalP"/>
    </source>
</evidence>
<accession>A0A397QW50</accession>
<keyword evidence="3" id="KW-1185">Reference proteome</keyword>
<dbReference type="AlphaFoldDB" id="A0A397QW50"/>
<dbReference type="InParanoid" id="A0A397QW50"/>
<proteinExistence type="predicted"/>
<organism evidence="2 3">
    <name type="scientific">Anaeroplasma bactoclasticum</name>
    <dbReference type="NCBI Taxonomy" id="2088"/>
    <lineage>
        <taxon>Bacteria</taxon>
        <taxon>Bacillati</taxon>
        <taxon>Mycoplasmatota</taxon>
        <taxon>Mollicutes</taxon>
        <taxon>Anaeroplasmatales</taxon>
        <taxon>Anaeroplasmataceae</taxon>
        <taxon>Anaeroplasma</taxon>
    </lineage>
</organism>
<evidence type="ECO:0008006" key="4">
    <source>
        <dbReference type="Google" id="ProtNLM"/>
    </source>
</evidence>
<reference evidence="2 3" key="1">
    <citation type="submission" date="2018-08" db="EMBL/GenBank/DDBJ databases">
        <title>Genomic Encyclopedia of Archaeal and Bacterial Type Strains, Phase II (KMG-II): from individual species to whole genera.</title>
        <authorList>
            <person name="Goeker M."/>
        </authorList>
    </citation>
    <scope>NUCLEOTIDE SEQUENCE [LARGE SCALE GENOMIC DNA]</scope>
    <source>
        <strain evidence="2 3">ATCC 27112</strain>
    </source>
</reference>
<feature type="chain" id="PRO_5017451979" description="SipW-cognate class signal peptide" evidence="1">
    <location>
        <begin position="21"/>
        <end position="363"/>
    </location>
</feature>
<keyword evidence="1" id="KW-0732">Signal</keyword>
<evidence type="ECO:0000313" key="3">
    <source>
        <dbReference type="Proteomes" id="UP000266506"/>
    </source>
</evidence>
<comment type="caution">
    <text evidence="2">The sequence shown here is derived from an EMBL/GenBank/DDBJ whole genome shotgun (WGS) entry which is preliminary data.</text>
</comment>
<dbReference type="Proteomes" id="UP000266506">
    <property type="component" value="Unassembled WGS sequence"/>
</dbReference>
<evidence type="ECO:0000313" key="2">
    <source>
        <dbReference type="EMBL" id="RIA64095.1"/>
    </source>
</evidence>
<gene>
    <name evidence="2" type="ORF">EI71_02054</name>
</gene>
<sequence length="363" mass="37819">MKKSRIAKISLMGASIAALAATLTTSTYAWYVSNKTANVEAVAGSTASSSAGSSISLSLTGNVNDYHKTIALANKTTGLKPVVRTGATIGSTGAVTAVYKELSEPATPGTADVGNAVTTEGTYWYEYVFYIKADTGCTVRPTITVTNTTDVLPTQVNYSGGYTKVAAAASAPAWAAGTYYSYSAGTYTATSSQPENWATTYTNYYTVSPNKVTGPAAGADFYVNALNAAHMSLGVQTGTVYADGSVETFQGTTTVAEYSNPVQPVQNFMVVTALTDDQKPTGVTEATAGATNYYEAITGNTLSAAAKETYAAENHFGNLTLVANTPYKLVYHLWLDGADDQCFNACAGQTFTVAFDYTVTAGA</sequence>
<name>A0A397QW50_9MOLU</name>
<dbReference type="EMBL" id="QXEV01000056">
    <property type="protein sequence ID" value="RIA64095.1"/>
    <property type="molecule type" value="Genomic_DNA"/>
</dbReference>
<feature type="signal peptide" evidence="1">
    <location>
        <begin position="1"/>
        <end position="20"/>
    </location>
</feature>